<dbReference type="RefSeq" id="WP_179566017.1">
    <property type="nucleotide sequence ID" value="NZ_JACBZY010000001.1"/>
</dbReference>
<dbReference type="Proteomes" id="UP000553888">
    <property type="component" value="Unassembled WGS sequence"/>
</dbReference>
<reference evidence="3 4" key="1">
    <citation type="submission" date="2020-07" db="EMBL/GenBank/DDBJ databases">
        <title>Sequencing the genomes of 1000 actinobacteria strains.</title>
        <authorList>
            <person name="Klenk H.-P."/>
        </authorList>
    </citation>
    <scope>NUCLEOTIDE SEQUENCE [LARGE SCALE GENOMIC DNA]</scope>
    <source>
        <strain evidence="3 4">DSM 23141</strain>
    </source>
</reference>
<protein>
    <submittedName>
        <fullName evidence="3">Sugar phosphate isomerase/epimerase</fullName>
    </submittedName>
</protein>
<dbReference type="InterPro" id="IPR036237">
    <property type="entry name" value="Xyl_isomerase-like_sf"/>
</dbReference>
<dbReference type="InterPro" id="IPR013022">
    <property type="entry name" value="Xyl_isomerase-like_TIM-brl"/>
</dbReference>
<dbReference type="AlphaFoldDB" id="A0A852Y6C7"/>
<evidence type="ECO:0000259" key="2">
    <source>
        <dbReference type="Pfam" id="PF01261"/>
    </source>
</evidence>
<keyword evidence="1" id="KW-0119">Carbohydrate metabolism</keyword>
<dbReference type="Pfam" id="PF01261">
    <property type="entry name" value="AP_endonuc_2"/>
    <property type="match status" value="1"/>
</dbReference>
<evidence type="ECO:0000256" key="1">
    <source>
        <dbReference type="ARBA" id="ARBA00023277"/>
    </source>
</evidence>
<name>A0A852Y6C7_9MICO</name>
<keyword evidence="4" id="KW-1185">Reference proteome</keyword>
<dbReference type="InterPro" id="IPR050312">
    <property type="entry name" value="IolE/XylAMocC-like"/>
</dbReference>
<dbReference type="PANTHER" id="PTHR12110:SF21">
    <property type="entry name" value="XYLOSE ISOMERASE-LIKE TIM BARREL DOMAIN-CONTAINING PROTEIN"/>
    <property type="match status" value="1"/>
</dbReference>
<dbReference type="GO" id="GO:0016853">
    <property type="term" value="F:isomerase activity"/>
    <property type="evidence" value="ECO:0007669"/>
    <property type="project" value="UniProtKB-KW"/>
</dbReference>
<keyword evidence="3" id="KW-0413">Isomerase</keyword>
<dbReference type="PANTHER" id="PTHR12110">
    <property type="entry name" value="HYDROXYPYRUVATE ISOMERASE"/>
    <property type="match status" value="1"/>
</dbReference>
<dbReference type="Gene3D" id="3.20.20.150">
    <property type="entry name" value="Divalent-metal-dependent TIM barrel enzymes"/>
    <property type="match status" value="1"/>
</dbReference>
<proteinExistence type="predicted"/>
<sequence>MRVGLYLAALLDLPLAEALARAKAWGITDAEVPSAGFNIRRHCDPAVLSTSAAARDEFQQVFADAGVNLAILNANGNPTHPDPEVSVPHKQDLLDSIVLSSQLGLPVLNAMSGNVGSNPAATLPTWSLVPWESGLLEVRDYQWSVAIPAWKEIADFAEDHGVKLALEIHPHMLTYNPGTLERFIDAVGSDSLGVNLDPSHLFWQGIDPSRFAKRFAGRVWHVAAKDTVLDAEGIAEYGVLDDRFTSIPAEEEPQPLGGRYLTTRPPENGPWHFVAVGRGHDTAWWTQFLADVRDSGFDGAVCIENEDWDLPREESIPIAVATLQEAIGIRPAAAA</sequence>
<dbReference type="EMBL" id="JACBZY010000001">
    <property type="protein sequence ID" value="NYG98506.1"/>
    <property type="molecule type" value="Genomic_DNA"/>
</dbReference>
<evidence type="ECO:0000313" key="3">
    <source>
        <dbReference type="EMBL" id="NYG98506.1"/>
    </source>
</evidence>
<evidence type="ECO:0000313" key="4">
    <source>
        <dbReference type="Proteomes" id="UP000553888"/>
    </source>
</evidence>
<organism evidence="3 4">
    <name type="scientific">Schumannella luteola</name>
    <dbReference type="NCBI Taxonomy" id="472059"/>
    <lineage>
        <taxon>Bacteria</taxon>
        <taxon>Bacillati</taxon>
        <taxon>Actinomycetota</taxon>
        <taxon>Actinomycetes</taxon>
        <taxon>Micrococcales</taxon>
        <taxon>Microbacteriaceae</taxon>
        <taxon>Schumannella</taxon>
    </lineage>
</organism>
<feature type="domain" description="Xylose isomerase-like TIM barrel" evidence="2">
    <location>
        <begin position="20"/>
        <end position="321"/>
    </location>
</feature>
<accession>A0A852Y6C7</accession>
<comment type="caution">
    <text evidence="3">The sequence shown here is derived from an EMBL/GenBank/DDBJ whole genome shotgun (WGS) entry which is preliminary data.</text>
</comment>
<dbReference type="SUPFAM" id="SSF51658">
    <property type="entry name" value="Xylose isomerase-like"/>
    <property type="match status" value="1"/>
</dbReference>
<gene>
    <name evidence="3" type="ORF">BJ979_001132</name>
</gene>